<dbReference type="Proteomes" id="UP001516023">
    <property type="component" value="Unassembled WGS sequence"/>
</dbReference>
<reference evidence="1 2" key="1">
    <citation type="journal article" date="2020" name="G3 (Bethesda)">
        <title>Improved Reference Genome for Cyclotella cryptica CCMP332, a Model for Cell Wall Morphogenesis, Salinity Adaptation, and Lipid Production in Diatoms (Bacillariophyta).</title>
        <authorList>
            <person name="Roberts W.R."/>
            <person name="Downey K.M."/>
            <person name="Ruck E.C."/>
            <person name="Traller J.C."/>
            <person name="Alverson A.J."/>
        </authorList>
    </citation>
    <scope>NUCLEOTIDE SEQUENCE [LARGE SCALE GENOMIC DNA]</scope>
    <source>
        <strain evidence="1 2">CCMP332</strain>
    </source>
</reference>
<dbReference type="AlphaFoldDB" id="A0ABD3QNY0"/>
<accession>A0ABD3QNY0</accession>
<gene>
    <name evidence="1" type="ORF">HJC23_010860</name>
</gene>
<protein>
    <recommendedName>
        <fullName evidence="3">NAD(P)-binding protein</fullName>
    </recommendedName>
</protein>
<name>A0ABD3QNY0_9STRA</name>
<dbReference type="Gene3D" id="3.40.50.720">
    <property type="entry name" value="NAD(P)-binding Rossmann-like Domain"/>
    <property type="match status" value="1"/>
</dbReference>
<dbReference type="PANTHER" id="PTHR43544:SF12">
    <property type="entry name" value="NAD(P)-BINDING ROSSMANN-FOLD SUPERFAMILY PROTEIN"/>
    <property type="match status" value="1"/>
</dbReference>
<dbReference type="PANTHER" id="PTHR43544">
    <property type="entry name" value="SHORT-CHAIN DEHYDROGENASE/REDUCTASE"/>
    <property type="match status" value="1"/>
</dbReference>
<comment type="caution">
    <text evidence="1">The sequence shown here is derived from an EMBL/GenBank/DDBJ whole genome shotgun (WGS) entry which is preliminary data.</text>
</comment>
<keyword evidence="2" id="KW-1185">Reference proteome</keyword>
<evidence type="ECO:0000313" key="1">
    <source>
        <dbReference type="EMBL" id="KAL3802104.1"/>
    </source>
</evidence>
<dbReference type="InterPro" id="IPR036291">
    <property type="entry name" value="NAD(P)-bd_dom_sf"/>
</dbReference>
<evidence type="ECO:0008006" key="3">
    <source>
        <dbReference type="Google" id="ProtNLM"/>
    </source>
</evidence>
<dbReference type="SUPFAM" id="SSF51735">
    <property type="entry name" value="NAD(P)-binding Rossmann-fold domains"/>
    <property type="match status" value="1"/>
</dbReference>
<dbReference type="PRINTS" id="PR00081">
    <property type="entry name" value="GDHRDH"/>
</dbReference>
<dbReference type="InterPro" id="IPR051468">
    <property type="entry name" value="Fungal_SecMetab_SDRs"/>
</dbReference>
<evidence type="ECO:0000313" key="2">
    <source>
        <dbReference type="Proteomes" id="UP001516023"/>
    </source>
</evidence>
<organism evidence="1 2">
    <name type="scientific">Cyclotella cryptica</name>
    <dbReference type="NCBI Taxonomy" id="29204"/>
    <lineage>
        <taxon>Eukaryota</taxon>
        <taxon>Sar</taxon>
        <taxon>Stramenopiles</taxon>
        <taxon>Ochrophyta</taxon>
        <taxon>Bacillariophyta</taxon>
        <taxon>Coscinodiscophyceae</taxon>
        <taxon>Thalassiosirophycidae</taxon>
        <taxon>Stephanodiscales</taxon>
        <taxon>Stephanodiscaceae</taxon>
        <taxon>Cyclotella</taxon>
    </lineage>
</organism>
<dbReference type="InterPro" id="IPR002347">
    <property type="entry name" value="SDR_fam"/>
</dbReference>
<proteinExistence type="predicted"/>
<dbReference type="EMBL" id="JABMIG020000022">
    <property type="protein sequence ID" value="KAL3802104.1"/>
    <property type="molecule type" value="Genomic_DNA"/>
</dbReference>
<dbReference type="CDD" id="cd05325">
    <property type="entry name" value="carb_red_sniffer_like_SDR_c"/>
    <property type="match status" value="1"/>
</dbReference>
<dbReference type="Pfam" id="PF00106">
    <property type="entry name" value="adh_short"/>
    <property type="match status" value="1"/>
</dbReference>
<sequence>MSCLVLTRGARDIICARNVFGCKRLPPLSLLSSLSTASLATRRPVPTQSSKSAFLNARVYSTFEPPPNNVYHGTPVFKDINIENKHVSHAAVARNNDSEAVFVVTGASRSMGLQFVKELLHRTKGKILACVLRPGSAPALDSFLNGLNRDDRSRIDVHGLDLTNKHQIVELSQYLTSEYGRVDALFNVAGVLGDRTNTAGPEMKLSEMDYNWCKHQMEVNAIGPMMLTSTLSPLLKARKGKNTYLRSSGAQESVVVNLSARVASISDNTGGLAWYTYRMSKAALNAGVRASAHELRRTGIWTIALYPGMTDTDMSKPFQTQALKEKGLVFPVEFTVGRLMDVVDAMEEENSGGMYDWAGQAIPF</sequence>